<evidence type="ECO:0000313" key="3">
    <source>
        <dbReference type="Proteomes" id="UP000277212"/>
    </source>
</evidence>
<name>A0A3M2SA00_9HYPO</name>
<dbReference type="Proteomes" id="UP000277212">
    <property type="component" value="Unassembled WGS sequence"/>
</dbReference>
<feature type="compositionally biased region" description="Polar residues" evidence="1">
    <location>
        <begin position="256"/>
        <end position="266"/>
    </location>
</feature>
<feature type="compositionally biased region" description="Polar residues" evidence="1">
    <location>
        <begin position="116"/>
        <end position="127"/>
    </location>
</feature>
<dbReference type="AlphaFoldDB" id="A0A3M2SA00"/>
<gene>
    <name evidence="2" type="ORF">CDV36_005950</name>
</gene>
<reference evidence="2 3" key="1">
    <citation type="submission" date="2017-06" db="EMBL/GenBank/DDBJ databases">
        <title>Comparative genomic analysis of Ambrosia Fusariam Clade fungi.</title>
        <authorList>
            <person name="Stajich J.E."/>
            <person name="Carrillo J."/>
            <person name="Kijimoto T."/>
            <person name="Eskalen A."/>
            <person name="O'Donnell K."/>
            <person name="Kasson M."/>
        </authorList>
    </citation>
    <scope>NUCLEOTIDE SEQUENCE [LARGE SCALE GENOMIC DNA]</scope>
    <source>
        <strain evidence="2">UCR3666</strain>
    </source>
</reference>
<dbReference type="OrthoDB" id="5083482at2759"/>
<evidence type="ECO:0000313" key="2">
    <source>
        <dbReference type="EMBL" id="RMJ14398.1"/>
    </source>
</evidence>
<feature type="compositionally biased region" description="Basic residues" evidence="1">
    <location>
        <begin position="80"/>
        <end position="99"/>
    </location>
</feature>
<proteinExistence type="predicted"/>
<evidence type="ECO:0000256" key="1">
    <source>
        <dbReference type="SAM" id="MobiDB-lite"/>
    </source>
</evidence>
<accession>A0A3M2SA00</accession>
<feature type="compositionally biased region" description="Low complexity" evidence="1">
    <location>
        <begin position="246"/>
        <end position="255"/>
    </location>
</feature>
<keyword evidence="3" id="KW-1185">Reference proteome</keyword>
<dbReference type="EMBL" id="NKUJ01000086">
    <property type="protein sequence ID" value="RMJ14398.1"/>
    <property type="molecule type" value="Genomic_DNA"/>
</dbReference>
<feature type="compositionally biased region" description="Polar residues" evidence="1">
    <location>
        <begin position="67"/>
        <end position="79"/>
    </location>
</feature>
<feature type="compositionally biased region" description="Polar residues" evidence="1">
    <location>
        <begin position="225"/>
        <end position="240"/>
    </location>
</feature>
<feature type="region of interest" description="Disordered" evidence="1">
    <location>
        <begin position="225"/>
        <end position="266"/>
    </location>
</feature>
<feature type="region of interest" description="Disordered" evidence="1">
    <location>
        <begin position="1"/>
        <end position="127"/>
    </location>
</feature>
<sequence length="266" mass="29222">MADTRRVTVPTKRLRHALTDAIPRKTPVAIMAPLAARPHQDENEQEDAQHDDTDLGPTLKRIMPSPITDTANPELTRNPPTKRPRAAKTSKSQSKRKSSKRQEPQVYSSPGPMTAGSGQDFNFSPSQHSGTPILLTATRMAPVPGLGYLFQDEYGIQMLVPYSMLPTQPRQQHLWPANYPASASQPMANPGPGLQSYSMSGGMGVGNLQYLNSGLGQYPQFQTQPVLRSTRFQPQTQPSEQGAFDESFTTSSFESQTMTPSPQNQN</sequence>
<feature type="compositionally biased region" description="Basic and acidic residues" evidence="1">
    <location>
        <begin position="38"/>
        <end position="53"/>
    </location>
</feature>
<protein>
    <submittedName>
        <fullName evidence="2">Uncharacterized protein</fullName>
    </submittedName>
</protein>
<comment type="caution">
    <text evidence="2">The sequence shown here is derived from an EMBL/GenBank/DDBJ whole genome shotgun (WGS) entry which is preliminary data.</text>
</comment>
<organism evidence="2 3">
    <name type="scientific">Fusarium kuroshium</name>
    <dbReference type="NCBI Taxonomy" id="2010991"/>
    <lineage>
        <taxon>Eukaryota</taxon>
        <taxon>Fungi</taxon>
        <taxon>Dikarya</taxon>
        <taxon>Ascomycota</taxon>
        <taxon>Pezizomycotina</taxon>
        <taxon>Sordariomycetes</taxon>
        <taxon>Hypocreomycetidae</taxon>
        <taxon>Hypocreales</taxon>
        <taxon>Nectriaceae</taxon>
        <taxon>Fusarium</taxon>
        <taxon>Fusarium solani species complex</taxon>
    </lineage>
</organism>